<accession>A0A2G8JWS4</accession>
<evidence type="ECO:0000259" key="2">
    <source>
        <dbReference type="Pfam" id="PF04843"/>
    </source>
</evidence>
<organism evidence="3 4">
    <name type="scientific">Stichopus japonicus</name>
    <name type="common">Sea cucumber</name>
    <dbReference type="NCBI Taxonomy" id="307972"/>
    <lineage>
        <taxon>Eukaryota</taxon>
        <taxon>Metazoa</taxon>
        <taxon>Echinodermata</taxon>
        <taxon>Eleutherozoa</taxon>
        <taxon>Echinozoa</taxon>
        <taxon>Holothuroidea</taxon>
        <taxon>Aspidochirotacea</taxon>
        <taxon>Aspidochirotida</taxon>
        <taxon>Stichopodidae</taxon>
        <taxon>Apostichopus</taxon>
    </lineage>
</organism>
<keyword evidence="4" id="KW-1185">Reference proteome</keyword>
<dbReference type="Pfam" id="PF04843">
    <property type="entry name" value="Herpes_teg_N"/>
    <property type="match status" value="1"/>
</dbReference>
<feature type="region of interest" description="Disordered" evidence="1">
    <location>
        <begin position="233"/>
        <end position="273"/>
    </location>
</feature>
<evidence type="ECO:0000256" key="1">
    <source>
        <dbReference type="SAM" id="MobiDB-lite"/>
    </source>
</evidence>
<evidence type="ECO:0000313" key="4">
    <source>
        <dbReference type="Proteomes" id="UP000230750"/>
    </source>
</evidence>
<name>A0A2G8JWS4_STIJA</name>
<protein>
    <recommendedName>
        <fullName evidence="2">Peptidase C76 domain-containing protein</fullName>
    </recommendedName>
</protein>
<dbReference type="Proteomes" id="UP000230750">
    <property type="component" value="Unassembled WGS sequence"/>
</dbReference>
<feature type="compositionally biased region" description="Polar residues" evidence="1">
    <location>
        <begin position="250"/>
        <end position="263"/>
    </location>
</feature>
<reference evidence="3 4" key="1">
    <citation type="journal article" date="2017" name="PLoS Biol.">
        <title>The sea cucumber genome provides insights into morphological evolution and visceral regeneration.</title>
        <authorList>
            <person name="Zhang X."/>
            <person name="Sun L."/>
            <person name="Yuan J."/>
            <person name="Sun Y."/>
            <person name="Gao Y."/>
            <person name="Zhang L."/>
            <person name="Li S."/>
            <person name="Dai H."/>
            <person name="Hamel J.F."/>
            <person name="Liu C."/>
            <person name="Yu Y."/>
            <person name="Liu S."/>
            <person name="Lin W."/>
            <person name="Guo K."/>
            <person name="Jin S."/>
            <person name="Xu P."/>
            <person name="Storey K.B."/>
            <person name="Huan P."/>
            <person name="Zhang T."/>
            <person name="Zhou Y."/>
            <person name="Zhang J."/>
            <person name="Lin C."/>
            <person name="Li X."/>
            <person name="Xing L."/>
            <person name="Huo D."/>
            <person name="Sun M."/>
            <person name="Wang L."/>
            <person name="Mercier A."/>
            <person name="Li F."/>
            <person name="Yang H."/>
            <person name="Xiang J."/>
        </authorList>
    </citation>
    <scope>NUCLEOTIDE SEQUENCE [LARGE SCALE GENOMIC DNA]</scope>
    <source>
        <strain evidence="3">Shaxun</strain>
        <tissue evidence="3">Muscle</tissue>
    </source>
</reference>
<feature type="domain" description="Peptidase C76" evidence="2">
    <location>
        <begin position="42"/>
        <end position="185"/>
    </location>
</feature>
<dbReference type="EMBL" id="MRZV01001152">
    <property type="protein sequence ID" value="PIK40194.1"/>
    <property type="molecule type" value="Genomic_DNA"/>
</dbReference>
<dbReference type="Gene3D" id="3.90.70.120">
    <property type="match status" value="1"/>
</dbReference>
<feature type="compositionally biased region" description="Basic and acidic residues" evidence="1">
    <location>
        <begin position="238"/>
        <end position="248"/>
    </location>
</feature>
<sequence>MGKRTRGKQRGQQDIFQAFQRGKRTGRRCLASGSSHQGDFADGGKQCVGMSLRFLVDRCLGVIDDVSFTTEDVDHVLYSGDQLYRQIAEERDVQYLLVEEIPDVITVDNERLDITKHQPYSGTLEATESNNDSLVYALPEALANAVERSQYLFVTIGSSPGYTSAFYYKGDGTFLCFDSHSRNLSGESSPSGRAVIMKIESLEAAVSYTKDLAKSLNQTTACFEITPTGISRSLIQSPDRRDADDHPMRQHNSPVSANSTPGSRNEEGYPRRKIASWEKTKPPMKVMVVNHLRNEVDQHWKNLMQREWQILLTTWNPANMTVIQLMRIEKTQMLVSVRPCTTLANVWERELMTIASTS</sequence>
<evidence type="ECO:0000313" key="3">
    <source>
        <dbReference type="EMBL" id="PIK40194.1"/>
    </source>
</evidence>
<gene>
    <name evidence="3" type="ORF">BSL78_22958</name>
</gene>
<feature type="compositionally biased region" description="Basic and acidic residues" evidence="1">
    <location>
        <begin position="264"/>
        <end position="273"/>
    </location>
</feature>
<dbReference type="SUPFAM" id="SSF54001">
    <property type="entry name" value="Cysteine proteinases"/>
    <property type="match status" value="1"/>
</dbReference>
<dbReference type="InterPro" id="IPR006928">
    <property type="entry name" value="Herpes_teg_USP"/>
</dbReference>
<comment type="caution">
    <text evidence="3">The sequence shown here is derived from an EMBL/GenBank/DDBJ whole genome shotgun (WGS) entry which is preliminary data.</text>
</comment>
<dbReference type="AlphaFoldDB" id="A0A2G8JWS4"/>
<proteinExistence type="predicted"/>
<dbReference type="OrthoDB" id="5989338at2759"/>
<dbReference type="InterPro" id="IPR038765">
    <property type="entry name" value="Papain-like_cys_pep_sf"/>
</dbReference>